<name>A0AAD5UBH9_9FUNG</name>
<dbReference type="Gene3D" id="1.20.1280.290">
    <property type="match status" value="2"/>
</dbReference>
<evidence type="ECO:0000313" key="7">
    <source>
        <dbReference type="Proteomes" id="UP001211065"/>
    </source>
</evidence>
<feature type="transmembrane region" description="Helical" evidence="5">
    <location>
        <begin position="217"/>
        <end position="235"/>
    </location>
</feature>
<dbReference type="Pfam" id="PF04193">
    <property type="entry name" value="PQ-loop"/>
    <property type="match status" value="1"/>
</dbReference>
<feature type="transmembrane region" description="Helical" evidence="5">
    <location>
        <begin position="32"/>
        <end position="56"/>
    </location>
</feature>
<dbReference type="InterPro" id="IPR006603">
    <property type="entry name" value="PQ-loop_rpt"/>
</dbReference>
<dbReference type="PANTHER" id="PTHR16201">
    <property type="entry name" value="SEVEN TRANSMEMBRANE PROTEIN 1-RELATED"/>
    <property type="match status" value="1"/>
</dbReference>
<evidence type="ECO:0000256" key="4">
    <source>
        <dbReference type="ARBA" id="ARBA00023136"/>
    </source>
</evidence>
<keyword evidence="2 5" id="KW-0812">Transmembrane</keyword>
<proteinExistence type="predicted"/>
<evidence type="ECO:0000313" key="6">
    <source>
        <dbReference type="EMBL" id="KAJ3227464.1"/>
    </source>
</evidence>
<evidence type="ECO:0000256" key="2">
    <source>
        <dbReference type="ARBA" id="ARBA00022692"/>
    </source>
</evidence>
<dbReference type="EMBL" id="JADGJW010000016">
    <property type="protein sequence ID" value="KAJ3227464.1"/>
    <property type="molecule type" value="Genomic_DNA"/>
</dbReference>
<dbReference type="AlphaFoldDB" id="A0AAD5UBH9"/>
<reference evidence="6" key="1">
    <citation type="submission" date="2020-05" db="EMBL/GenBank/DDBJ databases">
        <title>Phylogenomic resolution of chytrid fungi.</title>
        <authorList>
            <person name="Stajich J.E."/>
            <person name="Amses K."/>
            <person name="Simmons R."/>
            <person name="Seto K."/>
            <person name="Myers J."/>
            <person name="Bonds A."/>
            <person name="Quandt C.A."/>
            <person name="Barry K."/>
            <person name="Liu P."/>
            <person name="Grigoriev I."/>
            <person name="Longcore J.E."/>
            <person name="James T.Y."/>
        </authorList>
    </citation>
    <scope>NUCLEOTIDE SEQUENCE</scope>
    <source>
        <strain evidence="6">JEL0476</strain>
    </source>
</reference>
<sequence length="469" mass="54125">MNVLLLFTSMAGISLYMPFCWLIGDIFSITGAVLNLSIFTVILQSVLFFLLDGLFLSQHFYYGRKNKRVESAGDIESIIHLHNNDSKSAKSVDSPKKVNENPLETSFHGSYLFYQGPQFHESVYGSFKSLRSNSKVSRNSSLSIRSIETVDITLPSPSMQSVPSMCEHRPSMYGSPLFSPPLSPELHYMSRRLNLSFNSAQNNKLNPKPSFKTTRSLYIIGIMVFFSTSLTNFWHQNLLSESNQSRIFSRGSNLMESSDVNTESGFKDRQLLAEIFGYISMILYSFGGRIPQIYLNFRRKSVNGLNFKMFFFSLIANFLSIMSILFYSVQFYYLFHNLPWILMSSFAIIFDAFIVFQFYLYRNDKKLSKIKVLPYHETTIETEERNINLEIITQNEQYEIVSERTEILSTVKYKEKENNNHTTHSSTGQDEIEKQINENKFQNCIDSYLGRQCSDISEASKETNLEKEI</sequence>
<dbReference type="GO" id="GO:0016020">
    <property type="term" value="C:membrane"/>
    <property type="evidence" value="ECO:0007669"/>
    <property type="project" value="UniProtKB-SubCell"/>
</dbReference>
<evidence type="ECO:0000256" key="5">
    <source>
        <dbReference type="SAM" id="Phobius"/>
    </source>
</evidence>
<protein>
    <submittedName>
        <fullName evidence="6">Uncharacterized protein</fullName>
    </submittedName>
</protein>
<gene>
    <name evidence="6" type="ORF">HK099_001920</name>
</gene>
<evidence type="ECO:0000256" key="1">
    <source>
        <dbReference type="ARBA" id="ARBA00004141"/>
    </source>
</evidence>
<feature type="transmembrane region" description="Helical" evidence="5">
    <location>
        <begin position="340"/>
        <end position="361"/>
    </location>
</feature>
<accession>A0AAD5UBH9</accession>
<dbReference type="PANTHER" id="PTHR16201:SF44">
    <property type="entry name" value="SEVEN TRANSMEMBRANE PROTEIN 1"/>
    <property type="match status" value="1"/>
</dbReference>
<organism evidence="6 7">
    <name type="scientific">Clydaea vesicula</name>
    <dbReference type="NCBI Taxonomy" id="447962"/>
    <lineage>
        <taxon>Eukaryota</taxon>
        <taxon>Fungi</taxon>
        <taxon>Fungi incertae sedis</taxon>
        <taxon>Chytridiomycota</taxon>
        <taxon>Chytridiomycota incertae sedis</taxon>
        <taxon>Chytridiomycetes</taxon>
        <taxon>Lobulomycetales</taxon>
        <taxon>Lobulomycetaceae</taxon>
        <taxon>Clydaea</taxon>
    </lineage>
</organism>
<keyword evidence="3 5" id="KW-1133">Transmembrane helix</keyword>
<keyword evidence="7" id="KW-1185">Reference proteome</keyword>
<keyword evidence="4 5" id="KW-0472">Membrane</keyword>
<evidence type="ECO:0000256" key="3">
    <source>
        <dbReference type="ARBA" id="ARBA00022989"/>
    </source>
</evidence>
<dbReference type="InterPro" id="IPR051415">
    <property type="entry name" value="LAAT-1"/>
</dbReference>
<feature type="transmembrane region" description="Helical" evidence="5">
    <location>
        <begin position="309"/>
        <end position="334"/>
    </location>
</feature>
<feature type="transmembrane region" description="Helical" evidence="5">
    <location>
        <begin position="275"/>
        <end position="297"/>
    </location>
</feature>
<dbReference type="Proteomes" id="UP001211065">
    <property type="component" value="Unassembled WGS sequence"/>
</dbReference>
<comment type="subcellular location">
    <subcellularLocation>
        <location evidence="1">Membrane</location>
        <topology evidence="1">Multi-pass membrane protein</topology>
    </subcellularLocation>
</comment>
<dbReference type="SMART" id="SM00679">
    <property type="entry name" value="CTNS"/>
    <property type="match status" value="1"/>
</dbReference>
<comment type="caution">
    <text evidence="6">The sequence shown here is derived from an EMBL/GenBank/DDBJ whole genome shotgun (WGS) entry which is preliminary data.</text>
</comment>